<dbReference type="PANTHER" id="PTHR48043:SF23">
    <property type="entry name" value="UDP-GLUCURONOSYLTRANSFERASE"/>
    <property type="match status" value="1"/>
</dbReference>
<dbReference type="WBParaSite" id="L893_g8180.t1">
    <property type="protein sequence ID" value="L893_g8180.t1"/>
    <property type="gene ID" value="L893_g8180"/>
</dbReference>
<proteinExistence type="inferred from homology"/>
<reference evidence="6" key="1">
    <citation type="submission" date="2016-11" db="UniProtKB">
        <authorList>
            <consortium name="WormBaseParasite"/>
        </authorList>
    </citation>
    <scope>IDENTIFICATION</scope>
</reference>
<dbReference type="Proteomes" id="UP000095287">
    <property type="component" value="Unplaced"/>
</dbReference>
<dbReference type="GO" id="GO:0015020">
    <property type="term" value="F:glucuronosyltransferase activity"/>
    <property type="evidence" value="ECO:0007669"/>
    <property type="project" value="UniProtKB-EC"/>
</dbReference>
<keyword evidence="5" id="KW-1185">Reference proteome</keyword>
<keyword evidence="4" id="KW-0808">Transferase</keyword>
<accession>A0A1I8ARP2</accession>
<dbReference type="PANTHER" id="PTHR48043">
    <property type="entry name" value="EG:EG0003.4 PROTEIN-RELATED"/>
    <property type="match status" value="1"/>
</dbReference>
<dbReference type="InterPro" id="IPR050271">
    <property type="entry name" value="UDP-glycosyltransferase"/>
</dbReference>
<dbReference type="AlphaFoldDB" id="A0A1I8ARP2"/>
<evidence type="ECO:0000256" key="3">
    <source>
        <dbReference type="ARBA" id="ARBA00022676"/>
    </source>
</evidence>
<dbReference type="EC" id="2.4.1.17" evidence="2"/>
<evidence type="ECO:0000313" key="5">
    <source>
        <dbReference type="Proteomes" id="UP000095287"/>
    </source>
</evidence>
<protein>
    <recommendedName>
        <fullName evidence="2">glucuronosyltransferase</fullName>
        <ecNumber evidence="2">2.4.1.17</ecNumber>
    </recommendedName>
</protein>
<organism evidence="5 6">
    <name type="scientific">Steinernema glaseri</name>
    <dbReference type="NCBI Taxonomy" id="37863"/>
    <lineage>
        <taxon>Eukaryota</taxon>
        <taxon>Metazoa</taxon>
        <taxon>Ecdysozoa</taxon>
        <taxon>Nematoda</taxon>
        <taxon>Chromadorea</taxon>
        <taxon>Rhabditida</taxon>
        <taxon>Tylenchina</taxon>
        <taxon>Panagrolaimomorpha</taxon>
        <taxon>Strongyloidoidea</taxon>
        <taxon>Steinernematidae</taxon>
        <taxon>Steinernema</taxon>
    </lineage>
</organism>
<name>A0A1I8ARP2_9BILA</name>
<comment type="similarity">
    <text evidence="1">Belongs to the UDP-glycosyltransferase family.</text>
</comment>
<dbReference type="SUPFAM" id="SSF53756">
    <property type="entry name" value="UDP-Glycosyltransferase/glycogen phosphorylase"/>
    <property type="match status" value="1"/>
</dbReference>
<keyword evidence="3" id="KW-0328">Glycosyltransferase</keyword>
<evidence type="ECO:0000256" key="2">
    <source>
        <dbReference type="ARBA" id="ARBA00012544"/>
    </source>
</evidence>
<sequence>TVLLPKMNKWIHSNGTRLAKTLTVEADPRVTAMLDDNAALARVWEAETGPWAALGLLGVVTRAHTFQCEKNLAETELLEFLKKEKFDLGISEVFDACGLAIFDEIGLEKHVIMQTALLPEKVAQAFGIPNLPSLVPAYYSDAPMEWATHRGR</sequence>
<evidence type="ECO:0000256" key="4">
    <source>
        <dbReference type="ARBA" id="ARBA00022679"/>
    </source>
</evidence>
<evidence type="ECO:0000256" key="1">
    <source>
        <dbReference type="ARBA" id="ARBA00009995"/>
    </source>
</evidence>
<evidence type="ECO:0000313" key="6">
    <source>
        <dbReference type="WBParaSite" id="L893_g8180.t1"/>
    </source>
</evidence>